<feature type="transmembrane region" description="Helical" evidence="2">
    <location>
        <begin position="51"/>
        <end position="72"/>
    </location>
</feature>
<protein>
    <submittedName>
        <fullName evidence="3">Uncharacterized protein</fullName>
    </submittedName>
</protein>
<proteinExistence type="predicted"/>
<evidence type="ECO:0000256" key="1">
    <source>
        <dbReference type="SAM" id="MobiDB-lite"/>
    </source>
</evidence>
<dbReference type="OrthoDB" id="3159957at2759"/>
<dbReference type="Pfam" id="PF16015">
    <property type="entry name" value="Promethin"/>
    <property type="match status" value="1"/>
</dbReference>
<evidence type="ECO:0000313" key="3">
    <source>
        <dbReference type="EMBL" id="THV02626.1"/>
    </source>
</evidence>
<feature type="compositionally biased region" description="Basic and acidic residues" evidence="1">
    <location>
        <begin position="230"/>
        <end position="242"/>
    </location>
</feature>
<feature type="transmembrane region" description="Helical" evidence="2">
    <location>
        <begin position="79"/>
        <end position="101"/>
    </location>
</feature>
<feature type="transmembrane region" description="Helical" evidence="2">
    <location>
        <begin position="107"/>
        <end position="129"/>
    </location>
</feature>
<reference evidence="3 4" key="1">
    <citation type="journal article" date="2019" name="Nat. Ecol. Evol.">
        <title>Megaphylogeny resolves global patterns of mushroom evolution.</title>
        <authorList>
            <person name="Varga T."/>
            <person name="Krizsan K."/>
            <person name="Foldi C."/>
            <person name="Dima B."/>
            <person name="Sanchez-Garcia M."/>
            <person name="Sanchez-Ramirez S."/>
            <person name="Szollosi G.J."/>
            <person name="Szarkandi J.G."/>
            <person name="Papp V."/>
            <person name="Albert L."/>
            <person name="Andreopoulos W."/>
            <person name="Angelini C."/>
            <person name="Antonin V."/>
            <person name="Barry K.W."/>
            <person name="Bougher N.L."/>
            <person name="Buchanan P."/>
            <person name="Buyck B."/>
            <person name="Bense V."/>
            <person name="Catcheside P."/>
            <person name="Chovatia M."/>
            <person name="Cooper J."/>
            <person name="Damon W."/>
            <person name="Desjardin D."/>
            <person name="Finy P."/>
            <person name="Geml J."/>
            <person name="Haridas S."/>
            <person name="Hughes K."/>
            <person name="Justo A."/>
            <person name="Karasinski D."/>
            <person name="Kautmanova I."/>
            <person name="Kiss B."/>
            <person name="Kocsube S."/>
            <person name="Kotiranta H."/>
            <person name="LaButti K.M."/>
            <person name="Lechner B.E."/>
            <person name="Liimatainen K."/>
            <person name="Lipzen A."/>
            <person name="Lukacs Z."/>
            <person name="Mihaltcheva S."/>
            <person name="Morgado L.N."/>
            <person name="Niskanen T."/>
            <person name="Noordeloos M.E."/>
            <person name="Ohm R.A."/>
            <person name="Ortiz-Santana B."/>
            <person name="Ovrebo C."/>
            <person name="Racz N."/>
            <person name="Riley R."/>
            <person name="Savchenko A."/>
            <person name="Shiryaev A."/>
            <person name="Soop K."/>
            <person name="Spirin V."/>
            <person name="Szebenyi C."/>
            <person name="Tomsovsky M."/>
            <person name="Tulloss R.E."/>
            <person name="Uehling J."/>
            <person name="Grigoriev I.V."/>
            <person name="Vagvolgyi C."/>
            <person name="Papp T."/>
            <person name="Martin F.M."/>
            <person name="Miettinen O."/>
            <person name="Hibbett D.S."/>
            <person name="Nagy L.G."/>
        </authorList>
    </citation>
    <scope>NUCLEOTIDE SEQUENCE [LARGE SCALE GENOMIC DNA]</scope>
    <source>
        <strain evidence="3 4">CBS 962.96</strain>
    </source>
</reference>
<dbReference type="EMBL" id="ML179075">
    <property type="protein sequence ID" value="THV02626.1"/>
    <property type="molecule type" value="Genomic_DNA"/>
</dbReference>
<gene>
    <name evidence="3" type="ORF">K435DRAFT_775424</name>
</gene>
<dbReference type="AlphaFoldDB" id="A0A4V4HHG7"/>
<organism evidence="3 4">
    <name type="scientific">Dendrothele bispora (strain CBS 962.96)</name>
    <dbReference type="NCBI Taxonomy" id="1314807"/>
    <lineage>
        <taxon>Eukaryota</taxon>
        <taxon>Fungi</taxon>
        <taxon>Dikarya</taxon>
        <taxon>Basidiomycota</taxon>
        <taxon>Agaricomycotina</taxon>
        <taxon>Agaricomycetes</taxon>
        <taxon>Agaricomycetidae</taxon>
        <taxon>Agaricales</taxon>
        <taxon>Agaricales incertae sedis</taxon>
        <taxon>Dendrothele</taxon>
    </lineage>
</organism>
<sequence length="261" mass="28698">MSDQQDTPQEQLTSYFTRSASSVHLYADRFEHQYARPAINTSNAFFTEHPVFSIFIASFSFLSLLPIALFIVLSASAILTFTILAICFIIASSITTLVFFVSVLACTLVTIFCFSVFVTGSLFIAYTLYRLISLTRTYGFRGINIWGSEIVSYIWPLRIPSIPSSSRQRPRNTATVHKHEQAATTDHASSSTSNYDNDDKKPRLSDESHTSSNSTHSQSASGASDGPVIVDEKDTEFSDHSRQSSSAGSGDAIGESVKVEE</sequence>
<feature type="compositionally biased region" description="Low complexity" evidence="1">
    <location>
        <begin position="182"/>
        <end position="193"/>
    </location>
</feature>
<feature type="region of interest" description="Disordered" evidence="1">
    <location>
        <begin position="164"/>
        <end position="261"/>
    </location>
</feature>
<keyword evidence="4" id="KW-1185">Reference proteome</keyword>
<evidence type="ECO:0000256" key="2">
    <source>
        <dbReference type="SAM" id="Phobius"/>
    </source>
</evidence>
<keyword evidence="2" id="KW-0472">Membrane</keyword>
<dbReference type="Proteomes" id="UP000297245">
    <property type="component" value="Unassembled WGS sequence"/>
</dbReference>
<feature type="compositionally biased region" description="Basic and acidic residues" evidence="1">
    <location>
        <begin position="197"/>
        <end position="209"/>
    </location>
</feature>
<accession>A0A4V4HHG7</accession>
<evidence type="ECO:0000313" key="4">
    <source>
        <dbReference type="Proteomes" id="UP000297245"/>
    </source>
</evidence>
<keyword evidence="2" id="KW-1133">Transmembrane helix</keyword>
<name>A0A4V4HHG7_DENBC</name>
<keyword evidence="2" id="KW-0812">Transmembrane</keyword>
<feature type="compositionally biased region" description="Low complexity" evidence="1">
    <location>
        <begin position="210"/>
        <end position="225"/>
    </location>
</feature>